<dbReference type="InterPro" id="IPR038717">
    <property type="entry name" value="Tc1-like_DDE_dom"/>
</dbReference>
<sequence>MGSEAKRRLRPRSEILGRTSRVTKSMCKMLCSPSRNPVRKQPYEAQIAYHNLPVGKRQLQRKMKELTKGDTHLYAPLFGFFDHIVYTDEAHVDPTSQAQGRITREQGTRDLPENIEERPPLKGVRFHIAAWISWWGKAAKLEFYNDEEDKIEYPPYPSKPRRRPTTETEEEYHRRVQEWEAGKPHDVEIKVKGNAMTHKYYSKREINDKLWLLQEDGDSSYSMRKRGLAQEYKEAYGIQNLAHPAQSPDLNPIEGIWAIIKQHLRRRIFDSEEELKEALQEE</sequence>
<dbReference type="Proteomes" id="UP000800200">
    <property type="component" value="Unassembled WGS sequence"/>
</dbReference>
<accession>A0A6A6E345</accession>
<protein>
    <recommendedName>
        <fullName evidence="1">Tc1-like transposase DDE domain-containing protein</fullName>
    </recommendedName>
</protein>
<gene>
    <name evidence="2" type="ORF">K469DRAFT_726646</name>
</gene>
<dbReference type="InterPro" id="IPR036397">
    <property type="entry name" value="RNaseH_sf"/>
</dbReference>
<reference evidence="2" key="1">
    <citation type="journal article" date="2020" name="Stud. Mycol.">
        <title>101 Dothideomycetes genomes: a test case for predicting lifestyles and emergence of pathogens.</title>
        <authorList>
            <person name="Haridas S."/>
            <person name="Albert R."/>
            <person name="Binder M."/>
            <person name="Bloem J."/>
            <person name="Labutti K."/>
            <person name="Salamov A."/>
            <person name="Andreopoulos B."/>
            <person name="Baker S."/>
            <person name="Barry K."/>
            <person name="Bills G."/>
            <person name="Bluhm B."/>
            <person name="Cannon C."/>
            <person name="Castanera R."/>
            <person name="Culley D."/>
            <person name="Daum C."/>
            <person name="Ezra D."/>
            <person name="Gonzalez J."/>
            <person name="Henrissat B."/>
            <person name="Kuo A."/>
            <person name="Liang C."/>
            <person name="Lipzen A."/>
            <person name="Lutzoni F."/>
            <person name="Magnuson J."/>
            <person name="Mondo S."/>
            <person name="Nolan M."/>
            <person name="Ohm R."/>
            <person name="Pangilinan J."/>
            <person name="Park H.-J."/>
            <person name="Ramirez L."/>
            <person name="Alfaro M."/>
            <person name="Sun H."/>
            <person name="Tritt A."/>
            <person name="Yoshinaga Y."/>
            <person name="Zwiers L.-H."/>
            <person name="Turgeon B."/>
            <person name="Goodwin S."/>
            <person name="Spatafora J."/>
            <person name="Crous P."/>
            <person name="Grigoriev I."/>
        </authorList>
    </citation>
    <scope>NUCLEOTIDE SEQUENCE</scope>
    <source>
        <strain evidence="2">CBS 207.26</strain>
    </source>
</reference>
<dbReference type="Pfam" id="PF13358">
    <property type="entry name" value="DDE_3"/>
    <property type="match status" value="1"/>
</dbReference>
<dbReference type="GO" id="GO:0003676">
    <property type="term" value="F:nucleic acid binding"/>
    <property type="evidence" value="ECO:0007669"/>
    <property type="project" value="InterPro"/>
</dbReference>
<evidence type="ECO:0000259" key="1">
    <source>
        <dbReference type="Pfam" id="PF13358"/>
    </source>
</evidence>
<dbReference type="AlphaFoldDB" id="A0A6A6E345"/>
<dbReference type="EMBL" id="ML994633">
    <property type="protein sequence ID" value="KAF2185435.1"/>
    <property type="molecule type" value="Genomic_DNA"/>
</dbReference>
<organism evidence="2 3">
    <name type="scientific">Zopfia rhizophila CBS 207.26</name>
    <dbReference type="NCBI Taxonomy" id="1314779"/>
    <lineage>
        <taxon>Eukaryota</taxon>
        <taxon>Fungi</taxon>
        <taxon>Dikarya</taxon>
        <taxon>Ascomycota</taxon>
        <taxon>Pezizomycotina</taxon>
        <taxon>Dothideomycetes</taxon>
        <taxon>Dothideomycetes incertae sedis</taxon>
        <taxon>Zopfiaceae</taxon>
        <taxon>Zopfia</taxon>
    </lineage>
</organism>
<name>A0A6A6E345_9PEZI</name>
<evidence type="ECO:0000313" key="2">
    <source>
        <dbReference type="EMBL" id="KAF2185435.1"/>
    </source>
</evidence>
<keyword evidence="3" id="KW-1185">Reference proteome</keyword>
<dbReference type="OrthoDB" id="5410741at2759"/>
<feature type="domain" description="Tc1-like transposase DDE" evidence="1">
    <location>
        <begin position="231"/>
        <end position="276"/>
    </location>
</feature>
<dbReference type="Gene3D" id="3.30.420.10">
    <property type="entry name" value="Ribonuclease H-like superfamily/Ribonuclease H"/>
    <property type="match status" value="1"/>
</dbReference>
<evidence type="ECO:0000313" key="3">
    <source>
        <dbReference type="Proteomes" id="UP000800200"/>
    </source>
</evidence>
<proteinExistence type="predicted"/>